<reference evidence="2 3" key="1">
    <citation type="submission" date="2014-04" db="EMBL/GenBank/DDBJ databases">
        <title>Evolutionary Origins and Diversification of the Mycorrhizal Mutualists.</title>
        <authorList>
            <consortium name="DOE Joint Genome Institute"/>
            <consortium name="Mycorrhizal Genomics Consortium"/>
            <person name="Kohler A."/>
            <person name="Kuo A."/>
            <person name="Nagy L.G."/>
            <person name="Floudas D."/>
            <person name="Copeland A."/>
            <person name="Barry K.W."/>
            <person name="Cichocki N."/>
            <person name="Veneault-Fourrey C."/>
            <person name="LaButti K."/>
            <person name="Lindquist E.A."/>
            <person name="Lipzen A."/>
            <person name="Lundell T."/>
            <person name="Morin E."/>
            <person name="Murat C."/>
            <person name="Riley R."/>
            <person name="Ohm R."/>
            <person name="Sun H."/>
            <person name="Tunlid A."/>
            <person name="Henrissat B."/>
            <person name="Grigoriev I.V."/>
            <person name="Hibbett D.S."/>
            <person name="Martin F."/>
        </authorList>
    </citation>
    <scope>NUCLEOTIDE SEQUENCE [LARGE SCALE GENOMIC DNA]</scope>
    <source>
        <strain evidence="2 3">FD-317 M1</strain>
    </source>
</reference>
<proteinExistence type="predicted"/>
<evidence type="ECO:0000313" key="3">
    <source>
        <dbReference type="Proteomes" id="UP000053593"/>
    </source>
</evidence>
<accession>A0A0D0C607</accession>
<keyword evidence="3" id="KW-1185">Reference proteome</keyword>
<feature type="compositionally biased region" description="Basic and acidic residues" evidence="1">
    <location>
        <begin position="549"/>
        <end position="578"/>
    </location>
</feature>
<sequence>MTALMREFGEFCQYFYEGKGPKIILKHYLHFKRNAEKLADFHQRLADWKTSFNNLLTGQVLLISSTNTTTLRGVDEKLKNLYPVFAKIQDEQEAIATAFIDHNGGEGRVLENDALIGELAKKLDVQLTPSLLRAVKESAEESFKQIHERFELKYAFAIQKFENRVELSTELILKEVAYSVRPKLHNGPYELIKDEDMKTVWQAIVSHFNTIWKEYRVANNVNRDDYWTSTIITKTHCMKDLSPFWHIEANLAVQISRVLRRTLMGPCIDASGYISIEELSECAGRKALAVTHVPLSWAYGWDSDNIYYQRRINKLCKKLENLCQNDVSKKEKIEMYLDGTKDGIMTIANSLTELDELDTNVSTQMKKLQDKRRTDIKTIIQSSLETMEFQVQSESDMATICKSDRIEATLLPLLSILLSRHYYLMKQVDIEDEDIEAARSTMLSILGDINAQIQFYVNGLFSDYFKKHYEEPDTESEEDIDSESEDEWNGRQGVQNQRPMYQSGETQLQDSEDPEQQYRMSTQIQRAQDDVDDTPDRLYAAGSVDDTDSERVDGNEDEGKGEGQRGGEDWGQREHEDREQESEQGNDGYSLSNGSSVSLSNENGNWD</sequence>
<feature type="compositionally biased region" description="Polar residues" evidence="1">
    <location>
        <begin position="492"/>
        <end position="509"/>
    </location>
</feature>
<dbReference type="Proteomes" id="UP000053593">
    <property type="component" value="Unassembled WGS sequence"/>
</dbReference>
<organism evidence="2 3">
    <name type="scientific">Collybiopsis luxurians FD-317 M1</name>
    <dbReference type="NCBI Taxonomy" id="944289"/>
    <lineage>
        <taxon>Eukaryota</taxon>
        <taxon>Fungi</taxon>
        <taxon>Dikarya</taxon>
        <taxon>Basidiomycota</taxon>
        <taxon>Agaricomycotina</taxon>
        <taxon>Agaricomycetes</taxon>
        <taxon>Agaricomycetidae</taxon>
        <taxon>Agaricales</taxon>
        <taxon>Marasmiineae</taxon>
        <taxon>Omphalotaceae</taxon>
        <taxon>Collybiopsis</taxon>
        <taxon>Collybiopsis luxurians</taxon>
    </lineage>
</organism>
<dbReference type="EMBL" id="KN834764">
    <property type="protein sequence ID" value="KIK63511.1"/>
    <property type="molecule type" value="Genomic_DNA"/>
</dbReference>
<feature type="compositionally biased region" description="Acidic residues" evidence="1">
    <location>
        <begin position="472"/>
        <end position="487"/>
    </location>
</feature>
<protein>
    <submittedName>
        <fullName evidence="2">Unplaced genomic scaffold GYMLUscaffold_16, whole genome shotgun sequence</fullName>
    </submittedName>
</protein>
<evidence type="ECO:0000256" key="1">
    <source>
        <dbReference type="SAM" id="MobiDB-lite"/>
    </source>
</evidence>
<dbReference type="OrthoDB" id="3222020at2759"/>
<dbReference type="HOGENOM" id="CLU_449806_0_0_1"/>
<evidence type="ECO:0000313" key="2">
    <source>
        <dbReference type="EMBL" id="KIK63511.1"/>
    </source>
</evidence>
<dbReference type="AlphaFoldDB" id="A0A0D0C607"/>
<feature type="region of interest" description="Disordered" evidence="1">
    <location>
        <begin position="471"/>
        <end position="607"/>
    </location>
</feature>
<name>A0A0D0C607_9AGAR</name>
<gene>
    <name evidence="2" type="ORF">GYMLUDRAFT_988437</name>
</gene>
<feature type="compositionally biased region" description="Low complexity" evidence="1">
    <location>
        <begin position="590"/>
        <end position="607"/>
    </location>
</feature>